<reference evidence="2 3" key="1">
    <citation type="journal article" date="2020" name="ISME J.">
        <title>Uncovering the hidden diversity of litter-decomposition mechanisms in mushroom-forming fungi.</title>
        <authorList>
            <person name="Floudas D."/>
            <person name="Bentzer J."/>
            <person name="Ahren D."/>
            <person name="Johansson T."/>
            <person name="Persson P."/>
            <person name="Tunlid A."/>
        </authorList>
    </citation>
    <scope>NUCLEOTIDE SEQUENCE [LARGE SCALE GENOMIC DNA]</scope>
    <source>
        <strain evidence="2 3">CBS 406.79</strain>
    </source>
</reference>
<comment type="caution">
    <text evidence="2">The sequence shown here is derived from an EMBL/GenBank/DDBJ whole genome shotgun (WGS) entry which is preliminary data.</text>
</comment>
<dbReference type="EMBL" id="JAACJN010000015">
    <property type="protein sequence ID" value="KAF5390390.1"/>
    <property type="molecule type" value="Genomic_DNA"/>
</dbReference>
<name>A0A8H5HWC2_9AGAR</name>
<proteinExistence type="predicted"/>
<gene>
    <name evidence="2" type="ORF">D9757_005227</name>
</gene>
<accession>A0A8H5HWC2</accession>
<protein>
    <submittedName>
        <fullName evidence="2">Uncharacterized protein</fullName>
    </submittedName>
</protein>
<dbReference type="OrthoDB" id="3256662at2759"/>
<dbReference type="Gene3D" id="3.80.10.10">
    <property type="entry name" value="Ribonuclease Inhibitor"/>
    <property type="match status" value="1"/>
</dbReference>
<dbReference type="SUPFAM" id="SSF52047">
    <property type="entry name" value="RNI-like"/>
    <property type="match status" value="1"/>
</dbReference>
<sequence>MSQSSAFHTTPARDASELPYPRQSGIFPNKTYIEIISYVGQRKYLANLALTCRLFASIAVPKMFTWIRVHTTPHNFDSPRVPHSGPKLLDVIRETSDSRALSLLEHVQICVFAPDQDIDHSALRYCEDFLLMLPGINNLSLHGPAPSENLIKNILQLSNLRSLSLGSLTQIRNLSTLKSLRSLSLKSSRVDTGIPKADIIACASALYLEFLELKFEEPHFETPNAETFAIFAASSSNLKEFKVDRWEILGYLATHEVLPPLQKLEVDGPRYDVVMLYQLLCRLPTLTELRILDPTAWYPRGYNPTWKFSPTDIDLPIPLSLSPLPSLRLLVLPHRFAYIFTGPHSLDSLEFIRYTRNRPKLPDLPLELSTNYYLLFDSPCPNLTHLRWLPSAIQRPGETWYGNIRLWIPKLQYLSLVVREYDLKSAKNKELETYFKNFLATWGPLDTLRELWFEFRDIDRDRNLERFQEVEELARRVDVMGISRISFL</sequence>
<feature type="region of interest" description="Disordered" evidence="1">
    <location>
        <begin position="1"/>
        <end position="20"/>
    </location>
</feature>
<evidence type="ECO:0000313" key="3">
    <source>
        <dbReference type="Proteomes" id="UP000518752"/>
    </source>
</evidence>
<keyword evidence="3" id="KW-1185">Reference proteome</keyword>
<dbReference type="AlphaFoldDB" id="A0A8H5HWC2"/>
<organism evidence="2 3">
    <name type="scientific">Collybiopsis confluens</name>
    <dbReference type="NCBI Taxonomy" id="2823264"/>
    <lineage>
        <taxon>Eukaryota</taxon>
        <taxon>Fungi</taxon>
        <taxon>Dikarya</taxon>
        <taxon>Basidiomycota</taxon>
        <taxon>Agaricomycotina</taxon>
        <taxon>Agaricomycetes</taxon>
        <taxon>Agaricomycetidae</taxon>
        <taxon>Agaricales</taxon>
        <taxon>Marasmiineae</taxon>
        <taxon>Omphalotaceae</taxon>
        <taxon>Collybiopsis</taxon>
    </lineage>
</organism>
<evidence type="ECO:0000313" key="2">
    <source>
        <dbReference type="EMBL" id="KAF5390390.1"/>
    </source>
</evidence>
<dbReference type="InterPro" id="IPR032675">
    <property type="entry name" value="LRR_dom_sf"/>
</dbReference>
<evidence type="ECO:0000256" key="1">
    <source>
        <dbReference type="SAM" id="MobiDB-lite"/>
    </source>
</evidence>
<dbReference type="Proteomes" id="UP000518752">
    <property type="component" value="Unassembled WGS sequence"/>
</dbReference>